<name>A0A232EGV1_9HYME</name>
<accession>A0A232EGV1</accession>
<comment type="caution">
    <text evidence="2">The sequence shown here is derived from an EMBL/GenBank/DDBJ whole genome shotgun (WGS) entry which is preliminary data.</text>
</comment>
<dbReference type="Proteomes" id="UP000215335">
    <property type="component" value="Unassembled WGS sequence"/>
</dbReference>
<feature type="region of interest" description="Disordered" evidence="1">
    <location>
        <begin position="132"/>
        <end position="154"/>
    </location>
</feature>
<reference evidence="2 3" key="1">
    <citation type="journal article" date="2017" name="Curr. Biol.">
        <title>The Evolution of Venom by Co-option of Single-Copy Genes.</title>
        <authorList>
            <person name="Martinson E.O."/>
            <person name="Mrinalini"/>
            <person name="Kelkar Y.D."/>
            <person name="Chang C.H."/>
            <person name="Werren J.H."/>
        </authorList>
    </citation>
    <scope>NUCLEOTIDE SEQUENCE [LARGE SCALE GENOMIC DNA]</scope>
    <source>
        <strain evidence="2 3">Alberta</strain>
        <tissue evidence="2">Whole body</tissue>
    </source>
</reference>
<feature type="compositionally biased region" description="Basic and acidic residues" evidence="1">
    <location>
        <begin position="141"/>
        <end position="152"/>
    </location>
</feature>
<sequence>MLCIVCQQAQSEATRVKVHTTHSGTRYSSPCLVLNLWVSCHIRCVNCPNKRHRKCEICGLYLNQTFEKIRWENYGLLSGLSKHFVITFGTLLCIRVYNKTVIVMGIRKHQVVMNLILVSLQSAPVFGNNSKQSLLSSNKNSNKERSKCRPNDPPRLLETYKNKIHMRYGVRRRTPQSICTWGEYGYLSIMELGTDEQVAQRGDSLY</sequence>
<gene>
    <name evidence="2" type="ORF">TSAR_005803</name>
</gene>
<evidence type="ECO:0000313" key="2">
    <source>
        <dbReference type="EMBL" id="OXU17564.1"/>
    </source>
</evidence>
<dbReference type="EMBL" id="NNAY01004682">
    <property type="protein sequence ID" value="OXU17564.1"/>
    <property type="molecule type" value="Genomic_DNA"/>
</dbReference>
<evidence type="ECO:0000313" key="3">
    <source>
        <dbReference type="Proteomes" id="UP000215335"/>
    </source>
</evidence>
<dbReference type="AlphaFoldDB" id="A0A232EGV1"/>
<proteinExistence type="predicted"/>
<evidence type="ECO:0000256" key="1">
    <source>
        <dbReference type="SAM" id="MobiDB-lite"/>
    </source>
</evidence>
<organism evidence="2 3">
    <name type="scientific">Trichomalopsis sarcophagae</name>
    <dbReference type="NCBI Taxonomy" id="543379"/>
    <lineage>
        <taxon>Eukaryota</taxon>
        <taxon>Metazoa</taxon>
        <taxon>Ecdysozoa</taxon>
        <taxon>Arthropoda</taxon>
        <taxon>Hexapoda</taxon>
        <taxon>Insecta</taxon>
        <taxon>Pterygota</taxon>
        <taxon>Neoptera</taxon>
        <taxon>Endopterygota</taxon>
        <taxon>Hymenoptera</taxon>
        <taxon>Apocrita</taxon>
        <taxon>Proctotrupomorpha</taxon>
        <taxon>Chalcidoidea</taxon>
        <taxon>Pteromalidae</taxon>
        <taxon>Pteromalinae</taxon>
        <taxon>Trichomalopsis</taxon>
    </lineage>
</organism>
<protein>
    <submittedName>
        <fullName evidence="2">Uncharacterized protein</fullName>
    </submittedName>
</protein>
<keyword evidence="3" id="KW-1185">Reference proteome</keyword>